<sequence>MGRHSQMPLRNIILALLLPVLLGNACVADAGPPQQPAVNDYQTHTLGFDGIRFSCRPEQLEKIESGMARYLASFGIAPELVVKKVDRKNGILFYTLSTPEEDANTLNLQDRPEMQIKEEVVSLPMEHGKKKNIQTVSKKEILLALLQHGRTTEFKGRACNIEALKDHVGIRQNTVAWAEDLMWIWPDGGPANWNEKLWKDGTPKPGYPVYKAVNDVFVNQAKYSIGCYTATKLVVVQGVLDYYRRIKKDKVQLKRVVRRLLADKDPLVAVEPGRMWDFEKDFDPREQNNPGKLVKVEYGAGPRNFVPGDWVYFLNTDPVSYQKIGYEGSNAIYLGRNKFDDYYNDNNHFYTYDEKLNEVYQWRNGVFSRARDFARIQPLTPEDLERLSAPPSEGGLLTTMRVFPYFFGYEELPVREEYLTLE</sequence>
<feature type="signal peptide" evidence="3">
    <location>
        <begin position="1"/>
        <end position="30"/>
    </location>
</feature>
<feature type="chain" id="PRO_5026128292" description="Lipoprotein" evidence="3">
    <location>
        <begin position="31"/>
        <end position="422"/>
    </location>
</feature>
<dbReference type="InterPro" id="IPR020916">
    <property type="entry name" value="Gln_gamma-glutamylTfrase_bac"/>
</dbReference>
<keyword evidence="2" id="KW-0749">Sporulation</keyword>
<dbReference type="GO" id="GO:0030435">
    <property type="term" value="P:sporulation resulting in formation of a cellular spore"/>
    <property type="evidence" value="ECO:0007669"/>
    <property type="project" value="UniProtKB-KW"/>
</dbReference>
<evidence type="ECO:0000256" key="1">
    <source>
        <dbReference type="ARBA" id="ARBA00022679"/>
    </source>
</evidence>
<dbReference type="KEGG" id="slac:SKTS_23720"/>
<accession>A0A6F8VEM6</accession>
<evidence type="ECO:0008006" key="6">
    <source>
        <dbReference type="Google" id="ProtNLM"/>
    </source>
</evidence>
<organism evidence="4 5">
    <name type="scientific">Sulfurimicrobium lacus</name>
    <dbReference type="NCBI Taxonomy" id="2715678"/>
    <lineage>
        <taxon>Bacteria</taxon>
        <taxon>Pseudomonadati</taxon>
        <taxon>Pseudomonadota</taxon>
        <taxon>Betaproteobacteria</taxon>
        <taxon>Nitrosomonadales</taxon>
        <taxon>Sulfuricellaceae</taxon>
        <taxon>Sulfurimicrobium</taxon>
    </lineage>
</organism>
<keyword evidence="5" id="KW-1185">Reference proteome</keyword>
<evidence type="ECO:0000256" key="2">
    <source>
        <dbReference type="ARBA" id="ARBA00022969"/>
    </source>
</evidence>
<evidence type="ECO:0000313" key="5">
    <source>
        <dbReference type="Proteomes" id="UP000502260"/>
    </source>
</evidence>
<keyword evidence="3" id="KW-0732">Signal</keyword>
<dbReference type="Pfam" id="PF20085">
    <property type="entry name" value="TGL"/>
    <property type="match status" value="1"/>
</dbReference>
<keyword evidence="1" id="KW-0808">Transferase</keyword>
<dbReference type="Proteomes" id="UP000502260">
    <property type="component" value="Chromosome"/>
</dbReference>
<evidence type="ECO:0000256" key="3">
    <source>
        <dbReference type="SAM" id="SignalP"/>
    </source>
</evidence>
<name>A0A6F8VEM6_9PROT</name>
<gene>
    <name evidence="4" type="ORF">SKTS_23720</name>
</gene>
<dbReference type="GO" id="GO:0003810">
    <property type="term" value="F:protein-glutamine gamma-glutamyltransferase activity"/>
    <property type="evidence" value="ECO:0007669"/>
    <property type="project" value="InterPro"/>
</dbReference>
<dbReference type="AlphaFoldDB" id="A0A6F8VEM6"/>
<protein>
    <recommendedName>
        <fullName evidence="6">Lipoprotein</fullName>
    </recommendedName>
</protein>
<evidence type="ECO:0000313" key="4">
    <source>
        <dbReference type="EMBL" id="BCB27486.1"/>
    </source>
</evidence>
<proteinExistence type="predicted"/>
<dbReference type="EMBL" id="AP022853">
    <property type="protein sequence ID" value="BCB27486.1"/>
    <property type="molecule type" value="Genomic_DNA"/>
</dbReference>
<reference evidence="5" key="1">
    <citation type="submission" date="2020-03" db="EMBL/GenBank/DDBJ databases">
        <title>Complete genome sequence of sulfur-oxidizing bacterium skT11.</title>
        <authorList>
            <person name="Kanda M."/>
            <person name="Kojima H."/>
            <person name="Fukui M."/>
        </authorList>
    </citation>
    <scope>NUCLEOTIDE SEQUENCE [LARGE SCALE GENOMIC DNA]</scope>
    <source>
        <strain evidence="5">skT11</strain>
    </source>
</reference>